<accession>A0A9P6X1S2</accession>
<name>A0A9P6X1S2_RHIOR</name>
<organism evidence="2 3">
    <name type="scientific">Rhizopus oryzae</name>
    <name type="common">Mucormycosis agent</name>
    <name type="synonym">Rhizopus arrhizus var. delemar</name>
    <dbReference type="NCBI Taxonomy" id="64495"/>
    <lineage>
        <taxon>Eukaryota</taxon>
        <taxon>Fungi</taxon>
        <taxon>Fungi incertae sedis</taxon>
        <taxon>Mucoromycota</taxon>
        <taxon>Mucoromycotina</taxon>
        <taxon>Mucoromycetes</taxon>
        <taxon>Mucorales</taxon>
        <taxon>Mucorineae</taxon>
        <taxon>Rhizopodaceae</taxon>
        <taxon>Rhizopus</taxon>
    </lineage>
</organism>
<keyword evidence="3" id="KW-1185">Reference proteome</keyword>
<sequence>MLTETEFDNILDLLLLDETPTASSNAKWIRESQLRHSSMLPVSYPRKSPTAWRRFWKTPIPHRARTLPWRLYHHKMPCEEHLHYPIPARFPDPGCVYCGGVDCEEHFVWSCPFKHGIWQTISSCLFVGPAKLTYTLFQLSPSFGIEFVPSISMTYLDIVTSVLLSLWQLQWKFIF</sequence>
<evidence type="ECO:0000259" key="1">
    <source>
        <dbReference type="Pfam" id="PF13966"/>
    </source>
</evidence>
<gene>
    <name evidence="2" type="ORF">G6F64_010257</name>
</gene>
<evidence type="ECO:0000313" key="3">
    <source>
        <dbReference type="Proteomes" id="UP000716291"/>
    </source>
</evidence>
<dbReference type="AlphaFoldDB" id="A0A9P6X1S2"/>
<reference evidence="2" key="1">
    <citation type="journal article" date="2020" name="Microb. Genom.">
        <title>Genetic diversity of clinical and environmental Mucorales isolates obtained from an investigation of mucormycosis cases among solid organ transplant recipients.</title>
        <authorList>
            <person name="Nguyen M.H."/>
            <person name="Kaul D."/>
            <person name="Muto C."/>
            <person name="Cheng S.J."/>
            <person name="Richter R.A."/>
            <person name="Bruno V.M."/>
            <person name="Liu G."/>
            <person name="Beyhan S."/>
            <person name="Sundermann A.J."/>
            <person name="Mounaud S."/>
            <person name="Pasculle A.W."/>
            <person name="Nierman W.C."/>
            <person name="Driscoll E."/>
            <person name="Cumbie R."/>
            <person name="Clancy C.J."/>
            <person name="Dupont C.L."/>
        </authorList>
    </citation>
    <scope>NUCLEOTIDE SEQUENCE</scope>
    <source>
        <strain evidence="2">GL11</strain>
    </source>
</reference>
<dbReference type="Proteomes" id="UP000716291">
    <property type="component" value="Unassembled WGS sequence"/>
</dbReference>
<comment type="caution">
    <text evidence="2">The sequence shown here is derived from an EMBL/GenBank/DDBJ whole genome shotgun (WGS) entry which is preliminary data.</text>
</comment>
<dbReference type="Pfam" id="PF13966">
    <property type="entry name" value="zf-RVT"/>
    <property type="match status" value="1"/>
</dbReference>
<evidence type="ECO:0000313" key="2">
    <source>
        <dbReference type="EMBL" id="KAG1303224.1"/>
    </source>
</evidence>
<dbReference type="InterPro" id="IPR026960">
    <property type="entry name" value="RVT-Znf"/>
</dbReference>
<dbReference type="EMBL" id="JAANQT010002071">
    <property type="protein sequence ID" value="KAG1303224.1"/>
    <property type="molecule type" value="Genomic_DNA"/>
</dbReference>
<proteinExistence type="predicted"/>
<feature type="domain" description="Reverse transcriptase zinc-binding" evidence="1">
    <location>
        <begin position="49"/>
        <end position="118"/>
    </location>
</feature>
<protein>
    <recommendedName>
        <fullName evidence="1">Reverse transcriptase zinc-binding domain-containing protein</fullName>
    </recommendedName>
</protein>